<keyword evidence="8" id="KW-0539">Nucleus</keyword>
<dbReference type="InterPro" id="IPR026298">
    <property type="entry name" value="Bcl-2_fam"/>
</dbReference>
<dbReference type="GO" id="GO:0051400">
    <property type="term" value="F:BH domain binding"/>
    <property type="evidence" value="ECO:0007669"/>
    <property type="project" value="TreeGrafter"/>
</dbReference>
<dbReference type="PROSITE" id="PS50062">
    <property type="entry name" value="BCL2_FAMILY"/>
    <property type="match status" value="1"/>
</dbReference>
<keyword evidence="5" id="KW-0053">Apoptosis</keyword>
<comment type="subcellular location">
    <subcellularLocation>
        <location evidence="2">Endomembrane system</location>
    </subcellularLocation>
    <subcellularLocation>
        <location evidence="1">Nucleus</location>
    </subcellularLocation>
</comment>
<dbReference type="PANTHER" id="PTHR11256:SF47">
    <property type="entry name" value="BCL-2-LIKE PROTEIN 10"/>
    <property type="match status" value="1"/>
</dbReference>
<organism evidence="9 10">
    <name type="scientific">Owenia fusiformis</name>
    <name type="common">Polychaete worm</name>
    <dbReference type="NCBI Taxonomy" id="6347"/>
    <lineage>
        <taxon>Eukaryota</taxon>
        <taxon>Metazoa</taxon>
        <taxon>Spiralia</taxon>
        <taxon>Lophotrochozoa</taxon>
        <taxon>Annelida</taxon>
        <taxon>Polychaeta</taxon>
        <taxon>Sedentaria</taxon>
        <taxon>Canalipalpata</taxon>
        <taxon>Sabellida</taxon>
        <taxon>Oweniida</taxon>
        <taxon>Oweniidae</taxon>
        <taxon>Owenia</taxon>
    </lineage>
</organism>
<dbReference type="CDD" id="cd06845">
    <property type="entry name" value="Bcl-2_like"/>
    <property type="match status" value="1"/>
</dbReference>
<dbReference type="AlphaFoldDB" id="A0A8J1TV92"/>
<dbReference type="EMBL" id="CAIIXF020000010">
    <property type="protein sequence ID" value="CAH1795762.1"/>
    <property type="molecule type" value="Genomic_DNA"/>
</dbReference>
<dbReference type="InterPro" id="IPR002475">
    <property type="entry name" value="Bcl2-like"/>
</dbReference>
<keyword evidence="6" id="KW-1133">Transmembrane helix</keyword>
<dbReference type="GO" id="GO:0042981">
    <property type="term" value="P:regulation of apoptotic process"/>
    <property type="evidence" value="ECO:0007669"/>
    <property type="project" value="InterPro"/>
</dbReference>
<dbReference type="OrthoDB" id="6021377at2759"/>
<dbReference type="InterPro" id="IPR046371">
    <property type="entry name" value="Bcl-2_BH1-3"/>
</dbReference>
<dbReference type="GO" id="GO:0008630">
    <property type="term" value="P:intrinsic apoptotic signaling pathway in response to DNA damage"/>
    <property type="evidence" value="ECO:0007669"/>
    <property type="project" value="TreeGrafter"/>
</dbReference>
<dbReference type="GO" id="GO:0001836">
    <property type="term" value="P:release of cytochrome c from mitochondria"/>
    <property type="evidence" value="ECO:0007669"/>
    <property type="project" value="TreeGrafter"/>
</dbReference>
<name>A0A8J1TV92_OWEFU</name>
<evidence type="ECO:0000256" key="6">
    <source>
        <dbReference type="ARBA" id="ARBA00022989"/>
    </source>
</evidence>
<dbReference type="GO" id="GO:0097192">
    <property type="term" value="P:extrinsic apoptotic signaling pathway in absence of ligand"/>
    <property type="evidence" value="ECO:0007669"/>
    <property type="project" value="TreeGrafter"/>
</dbReference>
<evidence type="ECO:0000256" key="3">
    <source>
        <dbReference type="ARBA" id="ARBA00009458"/>
    </source>
</evidence>
<evidence type="ECO:0000313" key="9">
    <source>
        <dbReference type="EMBL" id="CAH1795762.1"/>
    </source>
</evidence>
<accession>A0A8J1TV92</accession>
<comment type="similarity">
    <text evidence="3">Belongs to the Bcl-2 family.</text>
</comment>
<dbReference type="Pfam" id="PF00452">
    <property type="entry name" value="Bcl-2"/>
    <property type="match status" value="1"/>
</dbReference>
<evidence type="ECO:0000256" key="1">
    <source>
        <dbReference type="ARBA" id="ARBA00004123"/>
    </source>
</evidence>
<evidence type="ECO:0000256" key="2">
    <source>
        <dbReference type="ARBA" id="ARBA00004308"/>
    </source>
</evidence>
<dbReference type="SMART" id="SM00337">
    <property type="entry name" value="BCL"/>
    <property type="match status" value="1"/>
</dbReference>
<evidence type="ECO:0000256" key="7">
    <source>
        <dbReference type="ARBA" id="ARBA00023136"/>
    </source>
</evidence>
<evidence type="ECO:0000313" key="10">
    <source>
        <dbReference type="Proteomes" id="UP000749559"/>
    </source>
</evidence>
<keyword evidence="4" id="KW-0812">Transmembrane</keyword>
<feature type="non-terminal residue" evidence="9">
    <location>
        <position position="277"/>
    </location>
</feature>
<dbReference type="GO" id="GO:0005741">
    <property type="term" value="C:mitochondrial outer membrane"/>
    <property type="evidence" value="ECO:0007669"/>
    <property type="project" value="TreeGrafter"/>
</dbReference>
<evidence type="ECO:0000256" key="5">
    <source>
        <dbReference type="ARBA" id="ARBA00022703"/>
    </source>
</evidence>
<sequence>SEQTNSDARKFGFSSILSFHLGFVIETGTRILSPPWDHQEGYVIMEIENVPIKASESKALKSVVKEQCFSPEKNNINNKMAATNGFVKISSKSAGTQTNEEDIPPEEIQKEAGLLAQDIVSYVAQRKETKAPDRHCQTLRRTVDQLSQKHDIVFKAMVKKLDISQENGYKTFVNVADEIFEDGQVNWGRVVTVYTFGARIAKHCTENDMTEFTPKISEFMGRYVAVRLGKWINENGGWDAFSEYFPDENDVENKVWKGLMFTAIGLGALATMTLAAR</sequence>
<dbReference type="Gene3D" id="1.10.437.10">
    <property type="entry name" value="Blc2-like"/>
    <property type="match status" value="1"/>
</dbReference>
<protein>
    <submittedName>
        <fullName evidence="9">Uncharacterized protein</fullName>
    </submittedName>
</protein>
<reference evidence="9" key="1">
    <citation type="submission" date="2022-03" db="EMBL/GenBank/DDBJ databases">
        <authorList>
            <person name="Martin C."/>
        </authorList>
    </citation>
    <scope>NUCLEOTIDE SEQUENCE</scope>
</reference>
<dbReference type="PRINTS" id="PR01866">
    <property type="entry name" value="APOPREGMCL1"/>
</dbReference>
<dbReference type="InterPro" id="IPR036834">
    <property type="entry name" value="Bcl-2-like_sf"/>
</dbReference>
<keyword evidence="7" id="KW-0472">Membrane</keyword>
<dbReference type="PRINTS" id="PR01862">
    <property type="entry name" value="BCL2FAMILY"/>
</dbReference>
<dbReference type="SUPFAM" id="SSF56854">
    <property type="entry name" value="Bcl-2 inhibitors of programmed cell death"/>
    <property type="match status" value="1"/>
</dbReference>
<dbReference type="GO" id="GO:0012505">
    <property type="term" value="C:endomembrane system"/>
    <property type="evidence" value="ECO:0007669"/>
    <property type="project" value="UniProtKB-SubCell"/>
</dbReference>
<evidence type="ECO:0000256" key="4">
    <source>
        <dbReference type="ARBA" id="ARBA00022692"/>
    </source>
</evidence>
<dbReference type="PANTHER" id="PTHR11256">
    <property type="entry name" value="BCL-2 RELATED"/>
    <property type="match status" value="1"/>
</dbReference>
<proteinExistence type="inferred from homology"/>
<dbReference type="Proteomes" id="UP000749559">
    <property type="component" value="Unassembled WGS sequence"/>
</dbReference>
<dbReference type="GO" id="GO:0005634">
    <property type="term" value="C:nucleus"/>
    <property type="evidence" value="ECO:0007669"/>
    <property type="project" value="UniProtKB-SubCell"/>
</dbReference>
<comment type="caution">
    <text evidence="9">The sequence shown here is derived from an EMBL/GenBank/DDBJ whole genome shotgun (WGS) entry which is preliminary data.</text>
</comment>
<keyword evidence="10" id="KW-1185">Reference proteome</keyword>
<evidence type="ECO:0000256" key="8">
    <source>
        <dbReference type="ARBA" id="ARBA00023242"/>
    </source>
</evidence>
<dbReference type="InterPro" id="IPR013281">
    <property type="entry name" value="Apop_reg_Mc1"/>
</dbReference>
<gene>
    <name evidence="9" type="ORF">OFUS_LOCUS20255</name>
</gene>